<dbReference type="SUPFAM" id="SSF52799">
    <property type="entry name" value="(Phosphotyrosine protein) phosphatases II"/>
    <property type="match status" value="1"/>
</dbReference>
<dbReference type="OrthoDB" id="449382at2759"/>
<dbReference type="PANTHER" id="PTHR31126:SF1">
    <property type="entry name" value="TYROSINE SPECIFIC PROTEIN PHOSPHATASES DOMAIN-CONTAINING PROTEIN"/>
    <property type="match status" value="1"/>
</dbReference>
<dbReference type="AlphaFoldDB" id="A0A8K0WLB9"/>
<comment type="caution">
    <text evidence="1">The sequence shown here is derived from an EMBL/GenBank/DDBJ whole genome shotgun (WGS) entry which is preliminary data.</text>
</comment>
<accession>A0A8K0WLB9</accession>
<sequence>MALPSPPFVAVPGIFNFRDIGGYPVASRPGFLLRPGLVFRSGDPSAVTPDGLALLRDRLGLAAVFDLRSHAEVQRSEHLVPAGLAALRRPVPVFPERDYGPEAIAVRFSQYASEDGVAGFLAANRAILDTGTESFRAVMLHLAAEDPRPLLVNCTAGKDRTGVTCALILSLCGVADHLVAHDYGLTELGLAEKKEEFLDRLQMMPRFKDDREGARRMLGSRPENIHALLDSIRKDYGSVEEYLMTKCRLTAQEIDSIRRNLVVEASSVGDVALPEAPAS</sequence>
<evidence type="ECO:0000313" key="2">
    <source>
        <dbReference type="Proteomes" id="UP000813444"/>
    </source>
</evidence>
<dbReference type="Pfam" id="PF13350">
    <property type="entry name" value="Y_phosphatase3"/>
    <property type="match status" value="1"/>
</dbReference>
<dbReference type="Proteomes" id="UP000813444">
    <property type="component" value="Unassembled WGS sequence"/>
</dbReference>
<keyword evidence="2" id="KW-1185">Reference proteome</keyword>
<dbReference type="InterPro" id="IPR026893">
    <property type="entry name" value="Tyr/Ser_Pase_IphP-type"/>
</dbReference>
<dbReference type="PANTHER" id="PTHR31126">
    <property type="entry name" value="TYROSINE-PROTEIN PHOSPHATASE"/>
    <property type="match status" value="1"/>
</dbReference>
<name>A0A8K0WLB9_9HYPO</name>
<evidence type="ECO:0000313" key="1">
    <source>
        <dbReference type="EMBL" id="KAH7308539.1"/>
    </source>
</evidence>
<organism evidence="1 2">
    <name type="scientific">Stachybotrys elegans</name>
    <dbReference type="NCBI Taxonomy" id="80388"/>
    <lineage>
        <taxon>Eukaryota</taxon>
        <taxon>Fungi</taxon>
        <taxon>Dikarya</taxon>
        <taxon>Ascomycota</taxon>
        <taxon>Pezizomycotina</taxon>
        <taxon>Sordariomycetes</taxon>
        <taxon>Hypocreomycetidae</taxon>
        <taxon>Hypocreales</taxon>
        <taxon>Stachybotryaceae</taxon>
        <taxon>Stachybotrys</taxon>
    </lineage>
</organism>
<dbReference type="InterPro" id="IPR029021">
    <property type="entry name" value="Prot-tyrosine_phosphatase-like"/>
</dbReference>
<dbReference type="Gene3D" id="3.90.190.10">
    <property type="entry name" value="Protein tyrosine phosphatase superfamily"/>
    <property type="match status" value="1"/>
</dbReference>
<dbReference type="EMBL" id="JAGPNK010000015">
    <property type="protein sequence ID" value="KAH7308539.1"/>
    <property type="molecule type" value="Genomic_DNA"/>
</dbReference>
<proteinExistence type="predicted"/>
<gene>
    <name evidence="1" type="ORF">B0I35DRAFT_442163</name>
</gene>
<dbReference type="GO" id="GO:0004721">
    <property type="term" value="F:phosphoprotein phosphatase activity"/>
    <property type="evidence" value="ECO:0007669"/>
    <property type="project" value="InterPro"/>
</dbReference>
<reference evidence="1" key="1">
    <citation type="journal article" date="2021" name="Nat. Commun.">
        <title>Genetic determinants of endophytism in the Arabidopsis root mycobiome.</title>
        <authorList>
            <person name="Mesny F."/>
            <person name="Miyauchi S."/>
            <person name="Thiergart T."/>
            <person name="Pickel B."/>
            <person name="Atanasova L."/>
            <person name="Karlsson M."/>
            <person name="Huettel B."/>
            <person name="Barry K.W."/>
            <person name="Haridas S."/>
            <person name="Chen C."/>
            <person name="Bauer D."/>
            <person name="Andreopoulos W."/>
            <person name="Pangilinan J."/>
            <person name="LaButti K."/>
            <person name="Riley R."/>
            <person name="Lipzen A."/>
            <person name="Clum A."/>
            <person name="Drula E."/>
            <person name="Henrissat B."/>
            <person name="Kohler A."/>
            <person name="Grigoriev I.V."/>
            <person name="Martin F.M."/>
            <person name="Hacquard S."/>
        </authorList>
    </citation>
    <scope>NUCLEOTIDE SEQUENCE</scope>
    <source>
        <strain evidence="1">MPI-CAGE-CH-0235</strain>
    </source>
</reference>
<protein>
    <submittedName>
        <fullName evidence="1">Tyrosine/serine phosphatase-like protein</fullName>
    </submittedName>
</protein>